<dbReference type="Gene3D" id="3.30.1050.10">
    <property type="entry name" value="SCP2 sterol-binding domain"/>
    <property type="match status" value="1"/>
</dbReference>
<dbReference type="OrthoDB" id="270167at2759"/>
<sequence>MSLKNDAFPSSAAFDAIAQALTSDAARKDAIKTGGAIFSFNLKNKAGQTEQWYLDLKETGTVGKGEAPEGKKADVTLTLPDEDFGKLVVGKANAQRMFMGGKLKVKGNVMKATKLEAVLKKANVGEAKAKLIASPPIIRIIALRLTPVSSVFLMKNDLHKTFGEIFHDDLDAFRNQLLQIQQYQDDRKESEEWVANLRFLDISKVPDLQDEILRQGRRFGAQQSIDSSHQRIAPIRQIPITKCEEDDGDDYIAVSWKWPQTRPISDAGSTEPPIFRYYIKRPDKKSHKSGFPDHYMDRVVRYAQSVGITRLWVDIECIYQRKEDEETSPRDKELGVQIMDVVYGDSARSVGLLTVEIQDQREIDMLSDLLSRSLFVDPKDEDFPELQPGVDIAAVQMLILHILSDSRWSRGWIFQEDHLASQKMVLLIPHSAELQKSGRYNFKKLPGELVIQLMDFRQTVTMFCLAWAKGKMRWPCTEILAKVKQYNICNKIIKTKPSTSQHQHQWNFGSSNSSFDSAVAELNSQPSSSKDYSYPTTTVGVLEDIASRSLENESDRIAIVSNALKCKKRLNTRDGSPLLKPDTYSLSAALLTVILLNGEILKDKHLPPFHRILPSEASIMNHTLQSYLNTTQSIFTAPGCLRRQSFIDCCRFISPTIIPRGIETRGFLFNVVSKEQLVKEGFQSGLLRLSGADREAISSTAPKRRPWKRKLDSHACQVLGILIDKLETKWPNSKLTSHMRKHILLDESPPSSKKALPSTPYVLDNMHALYRALMDGHELYIARLASAHQNTEPVALFIESEPDVWTAHCERNDFLDTTGSIKIFASWDKGRNIYYDKERLVSLQVKIFNEAGNTKEWDPQTGFMSHVGWVNGVWVADGEKMNTYVFALPGITQIEPKNNGRKKRKWSGDE</sequence>
<evidence type="ECO:0000313" key="3">
    <source>
        <dbReference type="EMBL" id="USP79095.1"/>
    </source>
</evidence>
<accession>A0A9Q8ZBD4</accession>
<dbReference type="EMBL" id="CP089277">
    <property type="protein sequence ID" value="USP79095.1"/>
    <property type="molecule type" value="Genomic_DNA"/>
</dbReference>
<dbReference type="InterPro" id="IPR003033">
    <property type="entry name" value="SCP2_sterol-bd_dom"/>
</dbReference>
<evidence type="ECO:0008006" key="5">
    <source>
        <dbReference type="Google" id="ProtNLM"/>
    </source>
</evidence>
<dbReference type="GO" id="GO:0005829">
    <property type="term" value="C:cytosol"/>
    <property type="evidence" value="ECO:0007669"/>
    <property type="project" value="TreeGrafter"/>
</dbReference>
<dbReference type="InterPro" id="IPR036527">
    <property type="entry name" value="SCP2_sterol-bd_dom_sf"/>
</dbReference>
<dbReference type="AlphaFoldDB" id="A0A9Q8ZBD4"/>
<evidence type="ECO:0000259" key="1">
    <source>
        <dbReference type="Pfam" id="PF02036"/>
    </source>
</evidence>
<dbReference type="Proteomes" id="UP001056012">
    <property type="component" value="Chromosome 4"/>
</dbReference>
<feature type="domain" description="SCP2" evidence="1">
    <location>
        <begin position="19"/>
        <end position="120"/>
    </location>
</feature>
<name>A0A9Q8ZBD4_CURCL</name>
<dbReference type="SUPFAM" id="SSF55718">
    <property type="entry name" value="SCP-like"/>
    <property type="match status" value="1"/>
</dbReference>
<keyword evidence="4" id="KW-1185">Reference proteome</keyword>
<dbReference type="VEuPathDB" id="FungiDB:yc1106_06369"/>
<protein>
    <recommendedName>
        <fullName evidence="5">Heterokaryon incompatibility domain-containing protein</fullName>
    </recommendedName>
</protein>
<gene>
    <name evidence="3" type="ORF">yc1106_06369</name>
</gene>
<dbReference type="PANTHER" id="PTHR10094">
    <property type="entry name" value="STEROL CARRIER PROTEIN 2 SCP-2 FAMILY PROTEIN"/>
    <property type="match status" value="1"/>
</dbReference>
<dbReference type="InterPro" id="IPR010730">
    <property type="entry name" value="HET"/>
</dbReference>
<dbReference type="Pfam" id="PF06985">
    <property type="entry name" value="HET"/>
    <property type="match status" value="1"/>
</dbReference>
<dbReference type="FunFam" id="3.30.1050.10:FF:000001">
    <property type="entry name" value="Putative Non-specific lipid-transfer protein"/>
    <property type="match status" value="1"/>
</dbReference>
<feature type="domain" description="Heterokaryon incompatibility" evidence="2">
    <location>
        <begin position="251"/>
        <end position="416"/>
    </location>
</feature>
<evidence type="ECO:0000313" key="4">
    <source>
        <dbReference type="Proteomes" id="UP001056012"/>
    </source>
</evidence>
<dbReference type="PANTHER" id="PTHR10094:SF25">
    <property type="entry name" value="SCP2 STEROL-BINDING DOMAIN-CONTAINING PROTEIN 1"/>
    <property type="match status" value="1"/>
</dbReference>
<dbReference type="Pfam" id="PF02036">
    <property type="entry name" value="SCP2"/>
    <property type="match status" value="1"/>
</dbReference>
<reference evidence="3" key="1">
    <citation type="submission" date="2021-12" db="EMBL/GenBank/DDBJ databases">
        <title>Curvularia clavata genome.</title>
        <authorList>
            <person name="Cao Y."/>
        </authorList>
    </citation>
    <scope>NUCLEOTIDE SEQUENCE</scope>
    <source>
        <strain evidence="3">Yc1106</strain>
    </source>
</reference>
<evidence type="ECO:0000259" key="2">
    <source>
        <dbReference type="Pfam" id="PF06985"/>
    </source>
</evidence>
<proteinExistence type="predicted"/>
<organism evidence="3 4">
    <name type="scientific">Curvularia clavata</name>
    <dbReference type="NCBI Taxonomy" id="95742"/>
    <lineage>
        <taxon>Eukaryota</taxon>
        <taxon>Fungi</taxon>
        <taxon>Dikarya</taxon>
        <taxon>Ascomycota</taxon>
        <taxon>Pezizomycotina</taxon>
        <taxon>Dothideomycetes</taxon>
        <taxon>Pleosporomycetidae</taxon>
        <taxon>Pleosporales</taxon>
        <taxon>Pleosporineae</taxon>
        <taxon>Pleosporaceae</taxon>
        <taxon>Curvularia</taxon>
    </lineage>
</organism>